<keyword evidence="2 9" id="KW-0812">Transmembrane</keyword>
<organism evidence="11 12">
    <name type="scientific">Allomyces macrogynus (strain ATCC 38327)</name>
    <name type="common">Allomyces javanicus var. macrogynus</name>
    <dbReference type="NCBI Taxonomy" id="578462"/>
    <lineage>
        <taxon>Eukaryota</taxon>
        <taxon>Fungi</taxon>
        <taxon>Fungi incertae sedis</taxon>
        <taxon>Blastocladiomycota</taxon>
        <taxon>Blastocladiomycetes</taxon>
        <taxon>Blastocladiales</taxon>
        <taxon>Blastocladiaceae</taxon>
        <taxon>Allomyces</taxon>
    </lineage>
</organism>
<dbReference type="PROSITE" id="PS50259">
    <property type="entry name" value="G_PROTEIN_RECEP_F3_4"/>
    <property type="match status" value="1"/>
</dbReference>
<dbReference type="VEuPathDB" id="FungiDB:AMAG_12497"/>
<feature type="domain" description="G-protein coupled receptors family 3 profile" evidence="10">
    <location>
        <begin position="9"/>
        <end position="174"/>
    </location>
</feature>
<evidence type="ECO:0000313" key="11">
    <source>
        <dbReference type="EMBL" id="KNE67772.1"/>
    </source>
</evidence>
<feature type="transmembrane region" description="Helical" evidence="9">
    <location>
        <begin position="119"/>
        <end position="139"/>
    </location>
</feature>
<evidence type="ECO:0000256" key="9">
    <source>
        <dbReference type="SAM" id="Phobius"/>
    </source>
</evidence>
<feature type="transmembrane region" description="Helical" evidence="9">
    <location>
        <begin position="59"/>
        <end position="77"/>
    </location>
</feature>
<dbReference type="Pfam" id="PF00003">
    <property type="entry name" value="7tm_3"/>
    <property type="match status" value="1"/>
</dbReference>
<name>A0A0L0SZ52_ALLM3</name>
<dbReference type="Proteomes" id="UP000054350">
    <property type="component" value="Unassembled WGS sequence"/>
</dbReference>
<keyword evidence="4" id="KW-0297">G-protein coupled receptor</keyword>
<evidence type="ECO:0000256" key="1">
    <source>
        <dbReference type="ARBA" id="ARBA00004141"/>
    </source>
</evidence>
<keyword evidence="12" id="KW-1185">Reference proteome</keyword>
<evidence type="ECO:0000313" key="12">
    <source>
        <dbReference type="Proteomes" id="UP000054350"/>
    </source>
</evidence>
<dbReference type="PANTHER" id="PTHR10519">
    <property type="entry name" value="GABA-B RECEPTOR"/>
    <property type="match status" value="1"/>
</dbReference>
<feature type="transmembrane region" description="Helical" evidence="9">
    <location>
        <begin position="151"/>
        <end position="171"/>
    </location>
</feature>
<dbReference type="AlphaFoldDB" id="A0A0L0SZ52"/>
<evidence type="ECO:0000256" key="7">
    <source>
        <dbReference type="ARBA" id="ARBA00023180"/>
    </source>
</evidence>
<evidence type="ECO:0000256" key="2">
    <source>
        <dbReference type="ARBA" id="ARBA00022692"/>
    </source>
</evidence>
<sequence length="225" mass="23751">MALTEIPTYVGVPTAAVCAVQPWLLAGAFSVAIGAVTVRNFRIYRIFSDPFASTLVMRNHVLFGWLAEILAVDVVLLSKNAHFQTVVVALLYVSKAALLLFSLWLAAQTRAAGGGYSESKSIAFAIYNLTLVLCIGLPLAYTDALGQPFQFAVRSLAIILPVTGLLGALFAPKLVGSGRIDKPETSASAEMEPAFVSFLAKRAKPAAPRAPASQPMSVSALAALN</sequence>
<keyword evidence="3 9" id="KW-1133">Transmembrane helix</keyword>
<evidence type="ECO:0000256" key="3">
    <source>
        <dbReference type="ARBA" id="ARBA00022989"/>
    </source>
</evidence>
<accession>A0A0L0SZ52</accession>
<evidence type="ECO:0000256" key="8">
    <source>
        <dbReference type="ARBA" id="ARBA00023224"/>
    </source>
</evidence>
<keyword evidence="7" id="KW-0325">Glycoprotein</keyword>
<keyword evidence="8" id="KW-0807">Transducer</keyword>
<keyword evidence="6" id="KW-0675">Receptor</keyword>
<dbReference type="OMA" id="MADCIKC"/>
<evidence type="ECO:0000259" key="10">
    <source>
        <dbReference type="PROSITE" id="PS50259"/>
    </source>
</evidence>
<reference evidence="12" key="2">
    <citation type="submission" date="2009-11" db="EMBL/GenBank/DDBJ databases">
        <title>The Genome Sequence of Allomyces macrogynus strain ATCC 38327.</title>
        <authorList>
            <consortium name="The Broad Institute Genome Sequencing Platform"/>
            <person name="Russ C."/>
            <person name="Cuomo C."/>
            <person name="Shea T."/>
            <person name="Young S.K."/>
            <person name="Zeng Q."/>
            <person name="Koehrsen M."/>
            <person name="Haas B."/>
            <person name="Borodovsky M."/>
            <person name="Guigo R."/>
            <person name="Alvarado L."/>
            <person name="Berlin A."/>
            <person name="Borenstein D."/>
            <person name="Chen Z."/>
            <person name="Engels R."/>
            <person name="Freedman E."/>
            <person name="Gellesch M."/>
            <person name="Goldberg J."/>
            <person name="Griggs A."/>
            <person name="Gujja S."/>
            <person name="Heiman D."/>
            <person name="Hepburn T."/>
            <person name="Howarth C."/>
            <person name="Jen D."/>
            <person name="Larson L."/>
            <person name="Lewis B."/>
            <person name="Mehta T."/>
            <person name="Park D."/>
            <person name="Pearson M."/>
            <person name="Roberts A."/>
            <person name="Saif S."/>
            <person name="Shenoy N."/>
            <person name="Sisk P."/>
            <person name="Stolte C."/>
            <person name="Sykes S."/>
            <person name="Walk T."/>
            <person name="White J."/>
            <person name="Yandava C."/>
            <person name="Burger G."/>
            <person name="Gray M.W."/>
            <person name="Holland P.W.H."/>
            <person name="King N."/>
            <person name="Lang F.B.F."/>
            <person name="Roger A.J."/>
            <person name="Ruiz-Trillo I."/>
            <person name="Lander E."/>
            <person name="Nusbaum C."/>
        </authorList>
    </citation>
    <scope>NUCLEOTIDE SEQUENCE [LARGE SCALE GENOMIC DNA]</scope>
    <source>
        <strain evidence="12">ATCC 38327</strain>
    </source>
</reference>
<gene>
    <name evidence="11" type="ORF">AMAG_12497</name>
</gene>
<feature type="transmembrane region" description="Helical" evidence="9">
    <location>
        <begin position="83"/>
        <end position="107"/>
    </location>
</feature>
<dbReference type="InterPro" id="IPR017978">
    <property type="entry name" value="GPCR_3_C"/>
</dbReference>
<dbReference type="OrthoDB" id="2157358at2759"/>
<evidence type="ECO:0000256" key="5">
    <source>
        <dbReference type="ARBA" id="ARBA00023136"/>
    </source>
</evidence>
<comment type="subcellular location">
    <subcellularLocation>
        <location evidence="1">Membrane</location>
        <topology evidence="1">Multi-pass membrane protein</topology>
    </subcellularLocation>
</comment>
<dbReference type="eggNOG" id="KOG1055">
    <property type="taxonomic scope" value="Eukaryota"/>
</dbReference>
<evidence type="ECO:0000256" key="6">
    <source>
        <dbReference type="ARBA" id="ARBA00023170"/>
    </source>
</evidence>
<dbReference type="GO" id="GO:0004965">
    <property type="term" value="F:G protein-coupled GABA receptor activity"/>
    <property type="evidence" value="ECO:0007669"/>
    <property type="project" value="InterPro"/>
</dbReference>
<evidence type="ECO:0000256" key="4">
    <source>
        <dbReference type="ARBA" id="ARBA00023040"/>
    </source>
</evidence>
<keyword evidence="5 9" id="KW-0472">Membrane</keyword>
<reference evidence="11 12" key="1">
    <citation type="submission" date="2009-11" db="EMBL/GenBank/DDBJ databases">
        <title>Annotation of Allomyces macrogynus ATCC 38327.</title>
        <authorList>
            <consortium name="The Broad Institute Genome Sequencing Platform"/>
            <person name="Russ C."/>
            <person name="Cuomo C."/>
            <person name="Burger G."/>
            <person name="Gray M.W."/>
            <person name="Holland P.W.H."/>
            <person name="King N."/>
            <person name="Lang F.B.F."/>
            <person name="Roger A.J."/>
            <person name="Ruiz-Trillo I."/>
            <person name="Young S.K."/>
            <person name="Zeng Q."/>
            <person name="Gargeya S."/>
            <person name="Fitzgerald M."/>
            <person name="Haas B."/>
            <person name="Abouelleil A."/>
            <person name="Alvarado L."/>
            <person name="Arachchi H.M."/>
            <person name="Berlin A."/>
            <person name="Chapman S.B."/>
            <person name="Gearin G."/>
            <person name="Goldberg J."/>
            <person name="Griggs A."/>
            <person name="Gujja S."/>
            <person name="Hansen M."/>
            <person name="Heiman D."/>
            <person name="Howarth C."/>
            <person name="Larimer J."/>
            <person name="Lui A."/>
            <person name="MacDonald P.J.P."/>
            <person name="McCowen C."/>
            <person name="Montmayeur A."/>
            <person name="Murphy C."/>
            <person name="Neiman D."/>
            <person name="Pearson M."/>
            <person name="Priest M."/>
            <person name="Roberts A."/>
            <person name="Saif S."/>
            <person name="Shea T."/>
            <person name="Sisk P."/>
            <person name="Stolte C."/>
            <person name="Sykes S."/>
            <person name="Wortman J."/>
            <person name="Nusbaum C."/>
            <person name="Birren B."/>
        </authorList>
    </citation>
    <scope>NUCLEOTIDE SEQUENCE [LARGE SCALE GENOMIC DNA]</scope>
    <source>
        <strain evidence="11 12">ATCC 38327</strain>
    </source>
</reference>
<dbReference type="GO" id="GO:0038039">
    <property type="term" value="C:G protein-coupled receptor heterodimeric complex"/>
    <property type="evidence" value="ECO:0007669"/>
    <property type="project" value="TreeGrafter"/>
</dbReference>
<proteinExistence type="predicted"/>
<dbReference type="GO" id="GO:0007214">
    <property type="term" value="P:gamma-aminobutyric acid signaling pathway"/>
    <property type="evidence" value="ECO:0007669"/>
    <property type="project" value="TreeGrafter"/>
</dbReference>
<dbReference type="PANTHER" id="PTHR10519:SF20">
    <property type="entry name" value="G-PROTEIN COUPLED RECEPTOR 156-RELATED"/>
    <property type="match status" value="1"/>
</dbReference>
<protein>
    <recommendedName>
        <fullName evidence="10">G-protein coupled receptors family 3 profile domain-containing protein</fullName>
    </recommendedName>
</protein>
<dbReference type="EMBL" id="GG745354">
    <property type="protein sequence ID" value="KNE67772.1"/>
    <property type="molecule type" value="Genomic_DNA"/>
</dbReference>
<feature type="transmembrane region" description="Helical" evidence="9">
    <location>
        <begin position="20"/>
        <end position="38"/>
    </location>
</feature>
<dbReference type="STRING" id="578462.A0A0L0SZ52"/>
<dbReference type="InterPro" id="IPR002455">
    <property type="entry name" value="GPCR3_GABA-B"/>
</dbReference>